<evidence type="ECO:0000313" key="3">
    <source>
        <dbReference type="Proteomes" id="UP000189670"/>
    </source>
</evidence>
<accession>A0A1V1P1H0</accession>
<dbReference type="EMBL" id="ATBP01000893">
    <property type="protein sequence ID" value="ETR68606.1"/>
    <property type="molecule type" value="Genomic_DNA"/>
</dbReference>
<gene>
    <name evidence="2" type="ORF">OMM_04468</name>
</gene>
<dbReference type="Proteomes" id="UP000189670">
    <property type="component" value="Unassembled WGS sequence"/>
</dbReference>
<reference evidence="3" key="1">
    <citation type="submission" date="2012-11" db="EMBL/GenBank/DDBJ databases">
        <authorList>
            <person name="Lucero-Rivera Y.E."/>
            <person name="Tovar-Ramirez D."/>
        </authorList>
    </citation>
    <scope>NUCLEOTIDE SEQUENCE [LARGE SCALE GENOMIC DNA]</scope>
    <source>
        <strain evidence="3">Araruama</strain>
    </source>
</reference>
<dbReference type="InterPro" id="IPR002559">
    <property type="entry name" value="Transposase_11"/>
</dbReference>
<dbReference type="GO" id="GO:0006313">
    <property type="term" value="P:DNA transposition"/>
    <property type="evidence" value="ECO:0007669"/>
    <property type="project" value="InterPro"/>
</dbReference>
<dbReference type="PANTHER" id="PTHR34614">
    <property type="match status" value="1"/>
</dbReference>
<evidence type="ECO:0000259" key="1">
    <source>
        <dbReference type="Pfam" id="PF01609"/>
    </source>
</evidence>
<protein>
    <submittedName>
        <fullName evidence="2">Transposase IS4 family protein</fullName>
    </submittedName>
</protein>
<dbReference type="SUPFAM" id="SSF53098">
    <property type="entry name" value="Ribonuclease H-like"/>
    <property type="match status" value="1"/>
</dbReference>
<dbReference type="Pfam" id="PF01609">
    <property type="entry name" value="DDE_Tnp_1"/>
    <property type="match status" value="1"/>
</dbReference>
<evidence type="ECO:0000313" key="2">
    <source>
        <dbReference type="EMBL" id="ETR68606.1"/>
    </source>
</evidence>
<comment type="caution">
    <text evidence="2">The sequence shown here is derived from an EMBL/GenBank/DDBJ whole genome shotgun (WGS) entry which is preliminary data.</text>
</comment>
<dbReference type="AlphaFoldDB" id="A0A1V1P1H0"/>
<dbReference type="GO" id="GO:0003677">
    <property type="term" value="F:DNA binding"/>
    <property type="evidence" value="ECO:0007669"/>
    <property type="project" value="InterPro"/>
</dbReference>
<name>A0A1V1P1H0_9BACT</name>
<proteinExistence type="predicted"/>
<dbReference type="PANTHER" id="PTHR34614:SF2">
    <property type="entry name" value="TRANSPOSASE IS4-LIKE DOMAIN-CONTAINING PROTEIN"/>
    <property type="match status" value="1"/>
</dbReference>
<organism evidence="2 3">
    <name type="scientific">Candidatus Magnetoglobus multicellularis str. Araruama</name>
    <dbReference type="NCBI Taxonomy" id="890399"/>
    <lineage>
        <taxon>Bacteria</taxon>
        <taxon>Pseudomonadati</taxon>
        <taxon>Thermodesulfobacteriota</taxon>
        <taxon>Desulfobacteria</taxon>
        <taxon>Desulfobacterales</taxon>
        <taxon>Desulfobacteraceae</taxon>
        <taxon>Candidatus Magnetoglobus</taxon>
    </lineage>
</organism>
<dbReference type="GO" id="GO:0004803">
    <property type="term" value="F:transposase activity"/>
    <property type="evidence" value="ECO:0007669"/>
    <property type="project" value="InterPro"/>
</dbReference>
<dbReference type="InterPro" id="IPR012337">
    <property type="entry name" value="RNaseH-like_sf"/>
</dbReference>
<dbReference type="InterPro" id="IPR047654">
    <property type="entry name" value="IS1634_transpos"/>
</dbReference>
<sequence length="534" mass="61542">MYVRTNTRKNKDGSIVEYIQLAHNRRHPKKKYSVAEVIYTFGRRDQLDVEAIKRLIKSLSRFICPEDATELQANVSGLQDLKFLTSRPAGGALILRDLWNQLKINECLQSALKERAFSTPVEEALFALVANRALAPSSKLAIEKWAKDHVYLGNDTELQVQHLYRSMDFLLDYQDEIQERVFWSTANLLNLTVDLIFFDTTNTYFEIDDPGPSELKAWTKSKQKRDDLPHVTVGLAVTRDGIPVRCWVLPGNQHDSKCVEQVQQELNNWKLGRVVWAMDRGMTSEDNKRILQKAGGHYILGEKLRGVTKNAKALNRGGRFKEIQDNLHIKEVYVGEGVGKERFVIAYNPEQATHDKKTRERILKKLGTELTAINSMPKDKQTKAKVLLKAHSSMGRYVKELKNGNLKIDKAKVRNEEKLDGKYLLSTSDESLSAEDIALGYKQLYEVERAFRTLKSTLALRPVYHSKDDRIRSHVMLCWLALMFVRISESKTGLTWPKILSEMERFHIGEFVHQKSRILRYTELNNKQRNILKN</sequence>
<feature type="domain" description="Transposase IS4-like" evidence="1">
    <location>
        <begin position="238"/>
        <end position="483"/>
    </location>
</feature>
<dbReference type="NCBIfam" id="NF033559">
    <property type="entry name" value="transpos_IS1634"/>
    <property type="match status" value="1"/>
</dbReference>